<dbReference type="GO" id="GO:0005737">
    <property type="term" value="C:cytoplasm"/>
    <property type="evidence" value="ECO:0007669"/>
    <property type="project" value="TreeGrafter"/>
</dbReference>
<evidence type="ECO:0000256" key="3">
    <source>
        <dbReference type="ARBA" id="ARBA00023027"/>
    </source>
</evidence>
<dbReference type="PANTHER" id="PTHR43078">
    <property type="entry name" value="UDP-GLUCURONIC ACID DECARBOXYLASE-RELATED"/>
    <property type="match status" value="1"/>
</dbReference>
<dbReference type="OrthoDB" id="9803111at2"/>
<dbReference type="EMBL" id="LNXY01000031">
    <property type="protein sequence ID" value="KTC84674.1"/>
    <property type="molecule type" value="Genomic_DNA"/>
</dbReference>
<dbReference type="Proteomes" id="UP000054736">
    <property type="component" value="Unassembled WGS sequence"/>
</dbReference>
<keyword evidence="7" id="KW-1185">Reference proteome</keyword>
<dbReference type="AlphaFoldDB" id="A0A0W0SMP8"/>
<dbReference type="InterPro" id="IPR044516">
    <property type="entry name" value="UXS-like"/>
</dbReference>
<evidence type="ECO:0000313" key="7">
    <source>
        <dbReference type="Proteomes" id="UP000054736"/>
    </source>
</evidence>
<protein>
    <submittedName>
        <fullName evidence="6">NAD-dependent epimerase/dehydratase</fullName>
    </submittedName>
</protein>
<evidence type="ECO:0000256" key="2">
    <source>
        <dbReference type="ARBA" id="ARBA00022793"/>
    </source>
</evidence>
<evidence type="ECO:0000256" key="4">
    <source>
        <dbReference type="ARBA" id="ARBA00023239"/>
    </source>
</evidence>
<dbReference type="GO" id="GO:0048040">
    <property type="term" value="F:UDP-glucuronate decarboxylase activity"/>
    <property type="evidence" value="ECO:0007669"/>
    <property type="project" value="TreeGrafter"/>
</dbReference>
<keyword evidence="4" id="KW-0456">Lyase</keyword>
<dbReference type="InterPro" id="IPR001509">
    <property type="entry name" value="Epimerase_deHydtase"/>
</dbReference>
<dbReference type="SUPFAM" id="SSF51735">
    <property type="entry name" value="NAD(P)-binding Rossmann-fold domains"/>
    <property type="match status" value="1"/>
</dbReference>
<keyword evidence="3" id="KW-0520">NAD</keyword>
<reference evidence="6 7" key="1">
    <citation type="submission" date="2015-11" db="EMBL/GenBank/DDBJ databases">
        <title>Genomic analysis of 38 Legionella species identifies large and diverse effector repertoires.</title>
        <authorList>
            <person name="Burstein D."/>
            <person name="Amaro F."/>
            <person name="Zusman T."/>
            <person name="Lifshitz Z."/>
            <person name="Cohen O."/>
            <person name="Gilbert J.A."/>
            <person name="Pupko T."/>
            <person name="Shuman H.A."/>
            <person name="Segal G."/>
        </authorList>
    </citation>
    <scope>NUCLEOTIDE SEQUENCE [LARGE SCALE GENOMIC DNA]</scope>
    <source>
        <strain evidence="6 7">ATCC 700990</strain>
    </source>
</reference>
<comment type="caution">
    <text evidence="6">The sequence shown here is derived from an EMBL/GenBank/DDBJ whole genome shotgun (WGS) entry which is preliminary data.</text>
</comment>
<keyword evidence="2" id="KW-0210">Decarboxylase</keyword>
<dbReference type="GO" id="GO:0070403">
    <property type="term" value="F:NAD+ binding"/>
    <property type="evidence" value="ECO:0007669"/>
    <property type="project" value="InterPro"/>
</dbReference>
<proteinExistence type="predicted"/>
<name>A0A0W0SMP8_9GAMM</name>
<organism evidence="6 7">
    <name type="scientific">Legionella drozanskii LLAP-1</name>
    <dbReference type="NCBI Taxonomy" id="1212489"/>
    <lineage>
        <taxon>Bacteria</taxon>
        <taxon>Pseudomonadati</taxon>
        <taxon>Pseudomonadota</taxon>
        <taxon>Gammaproteobacteria</taxon>
        <taxon>Legionellales</taxon>
        <taxon>Legionellaceae</taxon>
        <taxon>Legionella</taxon>
    </lineage>
</organism>
<dbReference type="Gene3D" id="3.40.50.720">
    <property type="entry name" value="NAD(P)-binding Rossmann-like Domain"/>
    <property type="match status" value="1"/>
</dbReference>
<sequence length="359" mass="40494">MNSNPLAHDLDYILDKTLPLWEELREQRIFITGGTGFFGCWLLESFAWINNKLDLNAEAVVLTRNVTRFANRHPQLFHSPSLRFHEGDVRNFVYPSHHFSHVIHAATDTNAKLNQEDPLAIFDGILQGTKHTLEFARKCKAKKILLTSSGAIYGKQPSELTHIPESYPGQAYLTTPKSTYGVGKCAAEHLGYLYASQHGLDIKIARCFAFVGPYLPLDEHFAIGNFIHNSLQGQTIEIKGDGTPFRSYLYAADLAIWLWTILFKGKTAYPYNVGSDEDYSLADVAQVVANTSNKSIAVNVKQAKPENHQVERYVPNIDRAREELQLAPHVKLIDAVNRTRAWHLKSLEYKSSDQEAILT</sequence>
<dbReference type="InterPro" id="IPR036291">
    <property type="entry name" value="NAD(P)-bd_dom_sf"/>
</dbReference>
<dbReference type="PATRIC" id="fig|1212489.4.peg.2991"/>
<evidence type="ECO:0000313" key="6">
    <source>
        <dbReference type="EMBL" id="KTC84674.1"/>
    </source>
</evidence>
<dbReference type="Pfam" id="PF01370">
    <property type="entry name" value="Epimerase"/>
    <property type="match status" value="1"/>
</dbReference>
<dbReference type="PANTHER" id="PTHR43078:SF6">
    <property type="entry name" value="UDP-GLUCURONIC ACID DECARBOXYLASE 1"/>
    <property type="match status" value="1"/>
</dbReference>
<feature type="domain" description="NAD-dependent epimerase/dehydratase" evidence="5">
    <location>
        <begin position="29"/>
        <end position="274"/>
    </location>
</feature>
<evidence type="ECO:0000259" key="5">
    <source>
        <dbReference type="Pfam" id="PF01370"/>
    </source>
</evidence>
<comment type="cofactor">
    <cofactor evidence="1">
        <name>NAD(+)</name>
        <dbReference type="ChEBI" id="CHEBI:57540"/>
    </cofactor>
</comment>
<accession>A0A0W0SMP8</accession>
<dbReference type="GO" id="GO:0042732">
    <property type="term" value="P:D-xylose metabolic process"/>
    <property type="evidence" value="ECO:0007669"/>
    <property type="project" value="InterPro"/>
</dbReference>
<evidence type="ECO:0000256" key="1">
    <source>
        <dbReference type="ARBA" id="ARBA00001911"/>
    </source>
</evidence>
<dbReference type="STRING" id="1212489.Ldro_2838"/>
<gene>
    <name evidence="6" type="ORF">Ldro_2838</name>
</gene>